<sequence length="131" mass="15516">MNIELDDNKLKFFDELSKLNNTTIEESISKFIGDKLNSIVHLENGFYYDKSSKRLFNSDKQIIKLTNYEEEFFDLLIANLNQFVSLNEIYNHIWGEEVSIFTLRNIVKKIRTKSYYEIIVNKSKIGYKIVS</sequence>
<protein>
    <submittedName>
        <fullName evidence="4">Signal transduction response regulator, OmpR family</fullName>
    </submittedName>
</protein>
<dbReference type="GO" id="GO:0003677">
    <property type="term" value="F:DNA binding"/>
    <property type="evidence" value="ECO:0007669"/>
    <property type="project" value="UniProtKB-UniRule"/>
</dbReference>
<evidence type="ECO:0000259" key="3">
    <source>
        <dbReference type="PROSITE" id="PS51755"/>
    </source>
</evidence>
<dbReference type="PROSITE" id="PS51755">
    <property type="entry name" value="OMPR_PHOB"/>
    <property type="match status" value="1"/>
</dbReference>
<dbReference type="RefSeq" id="WP_128358520.1">
    <property type="nucleotide sequence ID" value="NZ_CP053840.1"/>
</dbReference>
<dbReference type="EMBL" id="CP053840">
    <property type="protein sequence ID" value="QKF67049.1"/>
    <property type="molecule type" value="Genomic_DNA"/>
</dbReference>
<feature type="domain" description="OmpR/PhoB-type" evidence="3">
    <location>
        <begin position="37"/>
        <end position="131"/>
    </location>
</feature>
<dbReference type="InterPro" id="IPR036388">
    <property type="entry name" value="WH-like_DNA-bd_sf"/>
</dbReference>
<dbReference type="Proteomes" id="UP000503482">
    <property type="component" value="Chromosome"/>
</dbReference>
<accession>A0AAE7B841</accession>
<reference evidence="4 5" key="1">
    <citation type="submission" date="2020-05" db="EMBL/GenBank/DDBJ databases">
        <title>Complete genome sequencing of Campylobacter and Arcobacter type strains.</title>
        <authorList>
            <person name="Miller W.G."/>
            <person name="Yee E."/>
        </authorList>
    </citation>
    <scope>NUCLEOTIDE SEQUENCE [LARGE SCALE GENOMIC DNA]</scope>
    <source>
        <strain evidence="4 5">LMG 26156</strain>
    </source>
</reference>
<dbReference type="KEGG" id="avp:AVENP_1497"/>
<keyword evidence="1 2" id="KW-0238">DNA-binding</keyword>
<dbReference type="Pfam" id="PF00486">
    <property type="entry name" value="Trans_reg_C"/>
    <property type="match status" value="1"/>
</dbReference>
<dbReference type="GO" id="GO:0000160">
    <property type="term" value="P:phosphorelay signal transduction system"/>
    <property type="evidence" value="ECO:0007669"/>
    <property type="project" value="InterPro"/>
</dbReference>
<keyword evidence="5" id="KW-1185">Reference proteome</keyword>
<organism evidence="4 5">
    <name type="scientific">Arcobacter venerupis</name>
    <dbReference type="NCBI Taxonomy" id="1054033"/>
    <lineage>
        <taxon>Bacteria</taxon>
        <taxon>Pseudomonadati</taxon>
        <taxon>Campylobacterota</taxon>
        <taxon>Epsilonproteobacteria</taxon>
        <taxon>Campylobacterales</taxon>
        <taxon>Arcobacteraceae</taxon>
        <taxon>Arcobacter</taxon>
    </lineage>
</organism>
<dbReference type="InterPro" id="IPR016032">
    <property type="entry name" value="Sig_transdc_resp-reg_C-effctor"/>
</dbReference>
<gene>
    <name evidence="4" type="ORF">AVENP_1497</name>
</gene>
<name>A0AAE7B841_9BACT</name>
<evidence type="ECO:0000256" key="1">
    <source>
        <dbReference type="ARBA" id="ARBA00023125"/>
    </source>
</evidence>
<dbReference type="AlphaFoldDB" id="A0AAE7B841"/>
<evidence type="ECO:0000313" key="5">
    <source>
        <dbReference type="Proteomes" id="UP000503482"/>
    </source>
</evidence>
<feature type="DNA-binding region" description="OmpR/PhoB-type" evidence="2">
    <location>
        <begin position="37"/>
        <end position="131"/>
    </location>
</feature>
<evidence type="ECO:0000256" key="2">
    <source>
        <dbReference type="PROSITE-ProRule" id="PRU01091"/>
    </source>
</evidence>
<proteinExistence type="predicted"/>
<dbReference type="InterPro" id="IPR001867">
    <property type="entry name" value="OmpR/PhoB-type_DNA-bd"/>
</dbReference>
<dbReference type="SUPFAM" id="SSF46894">
    <property type="entry name" value="C-terminal effector domain of the bipartite response regulators"/>
    <property type="match status" value="1"/>
</dbReference>
<evidence type="ECO:0000313" key="4">
    <source>
        <dbReference type="EMBL" id="QKF67049.1"/>
    </source>
</evidence>
<dbReference type="Gene3D" id="1.10.10.10">
    <property type="entry name" value="Winged helix-like DNA-binding domain superfamily/Winged helix DNA-binding domain"/>
    <property type="match status" value="1"/>
</dbReference>
<dbReference type="GO" id="GO:0006355">
    <property type="term" value="P:regulation of DNA-templated transcription"/>
    <property type="evidence" value="ECO:0007669"/>
    <property type="project" value="InterPro"/>
</dbReference>